<dbReference type="RefSeq" id="WP_010653540.1">
    <property type="nucleotide sequence ID" value="NZ_JAPHOO010000001.1"/>
</dbReference>
<keyword evidence="2" id="KW-1185">Reference proteome</keyword>
<reference evidence="1 2" key="1">
    <citation type="submission" date="2018-06" db="EMBL/GenBank/DDBJ databases">
        <authorList>
            <consortium name="Pathogen Informatics"/>
            <person name="Doyle S."/>
        </authorList>
    </citation>
    <scope>NUCLEOTIDE SEQUENCE [LARGE SCALE GENOMIC DNA]</scope>
    <source>
        <strain evidence="1 2">NCTC11370</strain>
    </source>
</reference>
<accession>A0A377G9T7</accession>
<dbReference type="EMBL" id="UGGT01000001">
    <property type="protein sequence ID" value="STO21260.1"/>
    <property type="molecule type" value="Genomic_DNA"/>
</dbReference>
<dbReference type="OrthoDB" id="5646854at2"/>
<dbReference type="AlphaFoldDB" id="A0A377G9T7"/>
<gene>
    <name evidence="1" type="ORF">NCTC11370_01325</name>
</gene>
<name>A0A377G9T7_9GAMM</name>
<proteinExistence type="predicted"/>
<organism evidence="1 2">
    <name type="scientific">Fluoribacter dumoffii</name>
    <dbReference type="NCBI Taxonomy" id="463"/>
    <lineage>
        <taxon>Bacteria</taxon>
        <taxon>Pseudomonadati</taxon>
        <taxon>Pseudomonadota</taxon>
        <taxon>Gammaproteobacteria</taxon>
        <taxon>Legionellales</taxon>
        <taxon>Legionellaceae</taxon>
        <taxon>Fluoribacter</taxon>
    </lineage>
</organism>
<evidence type="ECO:0000313" key="1">
    <source>
        <dbReference type="EMBL" id="STO21260.1"/>
    </source>
</evidence>
<evidence type="ECO:0000313" key="2">
    <source>
        <dbReference type="Proteomes" id="UP000254554"/>
    </source>
</evidence>
<protein>
    <submittedName>
        <fullName evidence="1">Uncharacterized protein</fullName>
    </submittedName>
</protein>
<dbReference type="Proteomes" id="UP000254554">
    <property type="component" value="Unassembled WGS sequence"/>
</dbReference>
<dbReference type="GeneID" id="93292094"/>
<sequence>MKAKFENSSLEDRFNNYWNNNVVLLDTTIRNASLGLNFFQSSANIGELIKTYQQHVLNILSNLSRQSYMFEDKKYLQDYMQNTIQQAQEDLSFYSSVFPEYEGLITELIGTYDKNLSGKKDSLGLN</sequence>